<accession>A0A7Z0S4H0</accession>
<comment type="caution">
    <text evidence="2">The sequence shown here is derived from an EMBL/GenBank/DDBJ whole genome shotgun (WGS) entry which is preliminary data.</text>
</comment>
<evidence type="ECO:0000313" key="3">
    <source>
        <dbReference type="Proteomes" id="UP000589521"/>
    </source>
</evidence>
<dbReference type="RefSeq" id="WP_179924840.1">
    <property type="nucleotide sequence ID" value="NZ_JACBXX010000067.1"/>
</dbReference>
<protein>
    <submittedName>
        <fullName evidence="2">Uncharacterized protein</fullName>
    </submittedName>
</protein>
<name>A0A7Z0S4H0_9STRE</name>
<sequence length="473" mass="55434">MLLFSTILNIDNSLTKDEFLKLVIEWNQGSRHNDNIITNLMWDGSYNQKFGNEKVSLDFKEYRNEDILAVRYEKKLDDGVIWNTDYIMNFKESKMSIMLDRSFTEDAINVDRSFKTPVFIKLLIEKGYVLDDNNLPITMNPHWINDENYQMLVEVINGAKVYDLPIVYVSKTFLNRTPIDVGKLSYALKGVAHVFVQEDVSSNDLIRSFCDDKNEYNGNIGIYYQTDMIQKKRRRVLEHFDPDVVSQSIVRDIIHYTNQQTIPYLYTWDGVLTSLFQDRFRSQKAKRAEAEKTKEETDEVLRVFSDEMNDLEEENKRLTSKLLDRENELEYYKNEFFNRQGVNEGFLSSGTEKEFFQGEKRAFVLSVLSDSLGGMSDKTRKKHIIQDIVQQNEIDDILNNRRDEIKRLLTDYKGINSKLKQELKKLGFVVSEDGTHYKLTYYNDNRYTIVMAKTPSDSRAGKNNVSEINKKVL</sequence>
<organism evidence="2 3">
    <name type="scientific">Streptococcus danieliae</name>
    <dbReference type="NCBI Taxonomy" id="747656"/>
    <lineage>
        <taxon>Bacteria</taxon>
        <taxon>Bacillati</taxon>
        <taxon>Bacillota</taxon>
        <taxon>Bacilli</taxon>
        <taxon>Lactobacillales</taxon>
        <taxon>Streptococcaceae</taxon>
        <taxon>Streptococcus</taxon>
    </lineage>
</organism>
<gene>
    <name evidence="2" type="ORF">HZY94_02180</name>
</gene>
<evidence type="ECO:0000313" key="2">
    <source>
        <dbReference type="EMBL" id="NYS96017.1"/>
    </source>
</evidence>
<proteinExistence type="predicted"/>
<feature type="coiled-coil region" evidence="1">
    <location>
        <begin position="294"/>
        <end position="335"/>
    </location>
</feature>
<dbReference type="Proteomes" id="UP000589521">
    <property type="component" value="Unassembled WGS sequence"/>
</dbReference>
<dbReference type="EMBL" id="JACBXX010000067">
    <property type="protein sequence ID" value="NYS96017.1"/>
    <property type="molecule type" value="Genomic_DNA"/>
</dbReference>
<evidence type="ECO:0000256" key="1">
    <source>
        <dbReference type="SAM" id="Coils"/>
    </source>
</evidence>
<reference evidence="2 3" key="1">
    <citation type="submission" date="2020-07" db="EMBL/GenBank/DDBJ databases">
        <title>MOT database genomes.</title>
        <authorList>
            <person name="Joseph S."/>
            <person name="Aduse-Opoku J."/>
            <person name="Hashim A."/>
            <person name="Wade W."/>
            <person name="Curtis M."/>
        </authorList>
    </citation>
    <scope>NUCLEOTIDE SEQUENCE [LARGE SCALE GENOMIC DNA]</scope>
    <source>
        <strain evidence="2 3">STR</strain>
    </source>
</reference>
<keyword evidence="1" id="KW-0175">Coiled coil</keyword>
<dbReference type="AlphaFoldDB" id="A0A7Z0S4H0"/>